<dbReference type="InterPro" id="IPR037171">
    <property type="entry name" value="NagB/RpiA_transferase-like"/>
</dbReference>
<dbReference type="PIRSF" id="PIRSF006806">
    <property type="entry name" value="FTHF_cligase"/>
    <property type="match status" value="1"/>
</dbReference>
<keyword evidence="5" id="KW-0460">Magnesium</keyword>
<dbReference type="GO" id="GO:0009396">
    <property type="term" value="P:folic acid-containing compound biosynthetic process"/>
    <property type="evidence" value="ECO:0007669"/>
    <property type="project" value="TreeGrafter"/>
</dbReference>
<keyword evidence="6" id="KW-0436">Ligase</keyword>
<reference evidence="7" key="1">
    <citation type="submission" date="2019-09" db="EMBL/GenBank/DDBJ databases">
        <title>Mumia zhuanghuii sp. nov. isolated from the intestinal contents of plateau pika (Ochotona curzoniae) in the Qinghai-Tibet plateau of China.</title>
        <authorList>
            <person name="Tian Z."/>
        </authorList>
    </citation>
    <scope>NUCLEOTIDE SEQUENCE [LARGE SCALE GENOMIC DNA]</scope>
    <source>
        <strain evidence="7">L-031</strain>
    </source>
</reference>
<dbReference type="SUPFAM" id="SSF100950">
    <property type="entry name" value="NagB/RpiA/CoA transferase-like"/>
    <property type="match status" value="1"/>
</dbReference>
<evidence type="ECO:0000256" key="5">
    <source>
        <dbReference type="RuleBase" id="RU361279"/>
    </source>
</evidence>
<feature type="binding site" evidence="4">
    <location>
        <begin position="9"/>
        <end position="13"/>
    </location>
    <ligand>
        <name>ATP</name>
        <dbReference type="ChEBI" id="CHEBI:30616"/>
    </ligand>
</feature>
<accession>A0A5J6L5K2</accession>
<evidence type="ECO:0000313" key="6">
    <source>
        <dbReference type="EMBL" id="QEW03747.1"/>
    </source>
</evidence>
<comment type="similarity">
    <text evidence="1 5">Belongs to the 5-formyltetrahydrofolate cyclo-ligase family.</text>
</comment>
<comment type="catalytic activity">
    <reaction evidence="5">
        <text>(6S)-5-formyl-5,6,7,8-tetrahydrofolate + ATP = (6R)-5,10-methenyltetrahydrofolate + ADP + phosphate</text>
        <dbReference type="Rhea" id="RHEA:10488"/>
        <dbReference type="ChEBI" id="CHEBI:30616"/>
        <dbReference type="ChEBI" id="CHEBI:43474"/>
        <dbReference type="ChEBI" id="CHEBI:57455"/>
        <dbReference type="ChEBI" id="CHEBI:57457"/>
        <dbReference type="ChEBI" id="CHEBI:456216"/>
        <dbReference type="EC" id="6.3.3.2"/>
    </reaction>
</comment>
<dbReference type="NCBIfam" id="TIGR02727">
    <property type="entry name" value="MTHFS_bact"/>
    <property type="match status" value="1"/>
</dbReference>
<evidence type="ECO:0000256" key="1">
    <source>
        <dbReference type="ARBA" id="ARBA00010638"/>
    </source>
</evidence>
<evidence type="ECO:0000256" key="3">
    <source>
        <dbReference type="ARBA" id="ARBA00022840"/>
    </source>
</evidence>
<dbReference type="InterPro" id="IPR024185">
    <property type="entry name" value="FTHF_cligase-like_sf"/>
</dbReference>
<dbReference type="Proteomes" id="UP000325516">
    <property type="component" value="Chromosome"/>
</dbReference>
<proteinExistence type="inferred from homology"/>
<dbReference type="InterPro" id="IPR002698">
    <property type="entry name" value="FTHF_cligase"/>
</dbReference>
<dbReference type="Pfam" id="PF01812">
    <property type="entry name" value="5-FTHF_cyc-lig"/>
    <property type="match status" value="1"/>
</dbReference>
<dbReference type="GO" id="GO:0030272">
    <property type="term" value="F:5-formyltetrahydrofolate cyclo-ligase activity"/>
    <property type="evidence" value="ECO:0007669"/>
    <property type="project" value="UniProtKB-EC"/>
</dbReference>
<dbReference type="GO" id="GO:0035999">
    <property type="term" value="P:tetrahydrofolate interconversion"/>
    <property type="evidence" value="ECO:0007669"/>
    <property type="project" value="TreeGrafter"/>
</dbReference>
<name>A0A5J6L5K2_9MICO</name>
<dbReference type="RefSeq" id="WP_150925293.1">
    <property type="nucleotide sequence ID" value="NZ_CP044232.1"/>
</dbReference>
<comment type="cofactor">
    <cofactor evidence="5">
        <name>Mg(2+)</name>
        <dbReference type="ChEBI" id="CHEBI:18420"/>
    </cofactor>
</comment>
<sequence>MSDRIDHAKRALRADLRERRQMQSESAREQAAHGLRGQLDELLERLGARSVSCFLSTPSEPGTREFIDAAVGRGIRVLLPITRADGLLDWAVAVTGGDVTAGLTGTPEPVGEVLGPIAVNDVDLLLIPAAAVDRTGMRLGWGRGYFDKTLGSMEKCPPVYAVVFDSEFVDEVPRDVHDQPVTGIVTPTRTITFSASAPR</sequence>
<feature type="binding site" evidence="4">
    <location>
        <position position="55"/>
    </location>
    <ligand>
        <name>substrate</name>
    </ligand>
</feature>
<keyword evidence="3 4" id="KW-0067">ATP-binding</keyword>
<dbReference type="PANTHER" id="PTHR23407:SF1">
    <property type="entry name" value="5-FORMYLTETRAHYDROFOLATE CYCLO-LIGASE"/>
    <property type="match status" value="1"/>
</dbReference>
<dbReference type="Gene3D" id="3.40.50.10420">
    <property type="entry name" value="NagB/RpiA/CoA transferase-like"/>
    <property type="match status" value="1"/>
</dbReference>
<organism evidence="6 7">
    <name type="scientific">Microbacterium lushaniae</name>
    <dbReference type="NCBI Taxonomy" id="2614639"/>
    <lineage>
        <taxon>Bacteria</taxon>
        <taxon>Bacillati</taxon>
        <taxon>Actinomycetota</taxon>
        <taxon>Actinomycetes</taxon>
        <taxon>Micrococcales</taxon>
        <taxon>Microbacteriaceae</taxon>
        <taxon>Microbacterium</taxon>
    </lineage>
</organism>
<dbReference type="EMBL" id="CP044232">
    <property type="protein sequence ID" value="QEW03747.1"/>
    <property type="molecule type" value="Genomic_DNA"/>
</dbReference>
<keyword evidence="5" id="KW-0479">Metal-binding</keyword>
<dbReference type="PANTHER" id="PTHR23407">
    <property type="entry name" value="ATPASE INHIBITOR/5-FORMYLTETRAHYDROFOLATE CYCLO-LIGASE"/>
    <property type="match status" value="1"/>
</dbReference>
<dbReference type="KEGG" id="mlz:F6J85_12020"/>
<dbReference type="AlphaFoldDB" id="A0A5J6L5K2"/>
<feature type="binding site" evidence="4">
    <location>
        <position position="60"/>
    </location>
    <ligand>
        <name>substrate</name>
    </ligand>
</feature>
<keyword evidence="2 4" id="KW-0547">Nucleotide-binding</keyword>
<dbReference type="EC" id="6.3.3.2" evidence="5"/>
<evidence type="ECO:0000313" key="7">
    <source>
        <dbReference type="Proteomes" id="UP000325516"/>
    </source>
</evidence>
<gene>
    <name evidence="6" type="ORF">F6J85_12020</name>
</gene>
<keyword evidence="7" id="KW-1185">Reference proteome</keyword>
<evidence type="ECO:0000256" key="4">
    <source>
        <dbReference type="PIRSR" id="PIRSR006806-1"/>
    </source>
</evidence>
<dbReference type="GO" id="GO:0005524">
    <property type="term" value="F:ATP binding"/>
    <property type="evidence" value="ECO:0007669"/>
    <property type="project" value="UniProtKB-KW"/>
</dbReference>
<evidence type="ECO:0000256" key="2">
    <source>
        <dbReference type="ARBA" id="ARBA00022741"/>
    </source>
</evidence>
<protein>
    <recommendedName>
        <fullName evidence="5">5-formyltetrahydrofolate cyclo-ligase</fullName>
        <ecNumber evidence="5">6.3.3.2</ecNumber>
    </recommendedName>
</protein>
<dbReference type="GO" id="GO:0046872">
    <property type="term" value="F:metal ion binding"/>
    <property type="evidence" value="ECO:0007669"/>
    <property type="project" value="UniProtKB-KW"/>
</dbReference>